<evidence type="ECO:0000256" key="4">
    <source>
        <dbReference type="ARBA" id="ARBA00023136"/>
    </source>
</evidence>
<keyword evidence="7" id="KW-1185">Reference proteome</keyword>
<keyword evidence="6" id="KW-0489">Methyltransferase</keyword>
<dbReference type="OrthoDB" id="7210610at2"/>
<reference evidence="6 7" key="1">
    <citation type="submission" date="2018-06" db="EMBL/GenBank/DDBJ databases">
        <title>Genomic Encyclopedia of Type Strains, Phase IV (KMG-IV): sequencing the most valuable type-strain genomes for metagenomic binning, comparative biology and taxonomic classification.</title>
        <authorList>
            <person name="Goeker M."/>
        </authorList>
    </citation>
    <scope>NUCLEOTIDE SEQUENCE [LARGE SCALE GENOMIC DNA]</scope>
    <source>
        <strain evidence="6 7">DSM 25619</strain>
    </source>
</reference>
<evidence type="ECO:0000256" key="5">
    <source>
        <dbReference type="SAM" id="Phobius"/>
    </source>
</evidence>
<dbReference type="Gene3D" id="1.20.120.1630">
    <property type="match status" value="1"/>
</dbReference>
<dbReference type="InterPro" id="IPR007318">
    <property type="entry name" value="Phopholipid_MeTrfase"/>
</dbReference>
<evidence type="ECO:0000256" key="2">
    <source>
        <dbReference type="ARBA" id="ARBA00022692"/>
    </source>
</evidence>
<dbReference type="EMBL" id="QNRH01000001">
    <property type="protein sequence ID" value="RBO98869.1"/>
    <property type="molecule type" value="Genomic_DNA"/>
</dbReference>
<dbReference type="Proteomes" id="UP000252893">
    <property type="component" value="Unassembled WGS sequence"/>
</dbReference>
<dbReference type="RefSeq" id="WP_113942783.1">
    <property type="nucleotide sequence ID" value="NZ_JBHEEG010000003.1"/>
</dbReference>
<dbReference type="AlphaFoldDB" id="A0A366EAR8"/>
<comment type="subcellular location">
    <subcellularLocation>
        <location evidence="1">Endomembrane system</location>
        <topology evidence="1">Multi-pass membrane protein</topology>
    </subcellularLocation>
</comment>
<feature type="transmembrane region" description="Helical" evidence="5">
    <location>
        <begin position="47"/>
        <end position="66"/>
    </location>
</feature>
<gene>
    <name evidence="6" type="ORF">DFR47_101470</name>
</gene>
<accession>A0A366EAR8</accession>
<dbReference type="PANTHER" id="PTHR43847:SF1">
    <property type="entry name" value="BLL3993 PROTEIN"/>
    <property type="match status" value="1"/>
</dbReference>
<evidence type="ECO:0000313" key="7">
    <source>
        <dbReference type="Proteomes" id="UP000252893"/>
    </source>
</evidence>
<sequence length="204" mass="23162">MQSMKEMSRYQARRRIAVAIIIALLFLALLFVRSAWASGIHEYIEAFGLGFIIVAILGRMWCTLYIGGHKGAQIIRTGPYSLSRNPLYVFSAIGAFGIGCLTGSLGVAFLLAVACYVTFLFVILAEEGYLENNFGQPYRDYKRDVPRFFPRFSGYQDVESLTVRPKMLYNTFFDGLVFFVAFPFFETIEHLQTAGFIPILLYTY</sequence>
<keyword evidence="2 5" id="KW-0812">Transmembrane</keyword>
<evidence type="ECO:0000313" key="6">
    <source>
        <dbReference type="EMBL" id="RBO98869.1"/>
    </source>
</evidence>
<name>A0A366EAR8_9HYPH</name>
<comment type="caution">
    <text evidence="6">The sequence shown here is derived from an EMBL/GenBank/DDBJ whole genome shotgun (WGS) entry which is preliminary data.</text>
</comment>
<dbReference type="PANTHER" id="PTHR43847">
    <property type="entry name" value="BLL3993 PROTEIN"/>
    <property type="match status" value="1"/>
</dbReference>
<dbReference type="GO" id="GO:0032259">
    <property type="term" value="P:methylation"/>
    <property type="evidence" value="ECO:0007669"/>
    <property type="project" value="UniProtKB-KW"/>
</dbReference>
<proteinExistence type="predicted"/>
<keyword evidence="6" id="KW-0808">Transferase</keyword>
<dbReference type="InterPro" id="IPR052527">
    <property type="entry name" value="Metal_cation-efflux_comp"/>
</dbReference>
<protein>
    <submittedName>
        <fullName evidence="6">Protein-S-isoprenylcysteine O-methyltransferase Ste14</fullName>
    </submittedName>
</protein>
<dbReference type="Pfam" id="PF04191">
    <property type="entry name" value="PEMT"/>
    <property type="match status" value="1"/>
</dbReference>
<organism evidence="6 7">
    <name type="scientific">Pseudochrobactrum asaccharolyticum</name>
    <dbReference type="NCBI Taxonomy" id="354351"/>
    <lineage>
        <taxon>Bacteria</taxon>
        <taxon>Pseudomonadati</taxon>
        <taxon>Pseudomonadota</taxon>
        <taxon>Alphaproteobacteria</taxon>
        <taxon>Hyphomicrobiales</taxon>
        <taxon>Brucellaceae</taxon>
        <taxon>Pseudochrobactrum</taxon>
    </lineage>
</organism>
<evidence type="ECO:0000256" key="3">
    <source>
        <dbReference type="ARBA" id="ARBA00022989"/>
    </source>
</evidence>
<evidence type="ECO:0000256" key="1">
    <source>
        <dbReference type="ARBA" id="ARBA00004127"/>
    </source>
</evidence>
<feature type="transmembrane region" description="Helical" evidence="5">
    <location>
        <begin position="87"/>
        <end position="119"/>
    </location>
</feature>
<dbReference type="GO" id="GO:0008168">
    <property type="term" value="F:methyltransferase activity"/>
    <property type="evidence" value="ECO:0007669"/>
    <property type="project" value="UniProtKB-KW"/>
</dbReference>
<keyword evidence="4 5" id="KW-0472">Membrane</keyword>
<dbReference type="GO" id="GO:0012505">
    <property type="term" value="C:endomembrane system"/>
    <property type="evidence" value="ECO:0007669"/>
    <property type="project" value="UniProtKB-SubCell"/>
</dbReference>
<keyword evidence="3 5" id="KW-1133">Transmembrane helix</keyword>